<gene>
    <name evidence="3" type="ORF">CPE01_26650</name>
</gene>
<evidence type="ECO:0000313" key="4">
    <source>
        <dbReference type="Proteomes" id="UP000321386"/>
    </source>
</evidence>
<feature type="transmembrane region" description="Helical" evidence="2">
    <location>
        <begin position="684"/>
        <end position="707"/>
    </location>
</feature>
<feature type="transmembrane region" description="Helical" evidence="2">
    <location>
        <begin position="753"/>
        <end position="777"/>
    </location>
</feature>
<feature type="transmembrane region" description="Helical" evidence="2">
    <location>
        <begin position="1421"/>
        <end position="1439"/>
    </location>
</feature>
<feature type="transmembrane region" description="Helical" evidence="2">
    <location>
        <begin position="1110"/>
        <end position="1128"/>
    </location>
</feature>
<evidence type="ECO:0000313" key="3">
    <source>
        <dbReference type="EMBL" id="GEK18932.1"/>
    </source>
</evidence>
<feature type="transmembrane region" description="Helical" evidence="2">
    <location>
        <begin position="1324"/>
        <end position="1344"/>
    </location>
</feature>
<reference evidence="3 4" key="1">
    <citation type="submission" date="2019-07" db="EMBL/GenBank/DDBJ databases">
        <title>Whole genome shotgun sequence of Cellulomonas persica NBRC 101101.</title>
        <authorList>
            <person name="Hosoyama A."/>
            <person name="Uohara A."/>
            <person name="Ohji S."/>
            <person name="Ichikawa N."/>
        </authorList>
    </citation>
    <scope>NUCLEOTIDE SEQUENCE [LARGE SCALE GENOMIC DNA]</scope>
    <source>
        <strain evidence="3 4">NBRC 101101</strain>
    </source>
</reference>
<evidence type="ECO:0000256" key="1">
    <source>
        <dbReference type="SAM" id="MobiDB-lite"/>
    </source>
</evidence>
<comment type="caution">
    <text evidence="3">The sequence shown here is derived from an EMBL/GenBank/DDBJ whole genome shotgun (WGS) entry which is preliminary data.</text>
</comment>
<feature type="transmembrane region" description="Helical" evidence="2">
    <location>
        <begin position="544"/>
        <end position="565"/>
    </location>
</feature>
<feature type="transmembrane region" description="Helical" evidence="2">
    <location>
        <begin position="447"/>
        <end position="466"/>
    </location>
</feature>
<feature type="transmembrane region" description="Helical" evidence="2">
    <location>
        <begin position="1445"/>
        <end position="1466"/>
    </location>
</feature>
<feature type="region of interest" description="Disordered" evidence="1">
    <location>
        <begin position="109"/>
        <end position="185"/>
    </location>
</feature>
<name>A0A510UW64_9CELL</name>
<feature type="compositionally biased region" description="Acidic residues" evidence="1">
    <location>
        <begin position="167"/>
        <end position="176"/>
    </location>
</feature>
<feature type="transmembrane region" description="Helical" evidence="2">
    <location>
        <begin position="1272"/>
        <end position="1293"/>
    </location>
</feature>
<feature type="transmembrane region" description="Helical" evidence="2">
    <location>
        <begin position="571"/>
        <end position="591"/>
    </location>
</feature>
<sequence length="1489" mass="150805">MRAVRAALTVRRALIGTLGAVLGAGLLVGGASGAAAQPATDEIADARPVVLVGVGGLHWDDVDRTGTPTLWRMVAEGSVGSISVHTSSAQMCRLGGWLTISAGRRVPPVSVSEVAPSGSAGQDGSDSSDGSDGDGSDDGTGDAVDDCPPMPAVSTGGTSPAPAGVEGWDELVDPPSDDVPAGSYGEPGTVATLVATTQRCTTALGPGAAIALADAQGRLERYAPHLGAVGDAALAACPVTVLDGGDLPADRTERRDALSLLDDELRRIVAAVDTGTRVVVAGTSDGPAGETGLQAVVQWEAGGGTVGWLTSDSTRRTGIVTLTDLSATLVDAAGADTSELDGAPLRVSAERRMTADRTVENRRYLTEMTTIAPHLLPLLLAVVGGACALAVGAVAVLRRRRRVPAPALRRLTVALLLLGACTPVGALLAALARWWGSPAPLFSAAAWWGAATVGMALVAWGVARLLPPSRWRLATATAGVTWLVVTVDGVTGTVLQQGSVLGISTLGARYYGFGNTTFGVYAAAGLVLAAGFAAYAIDRGSRRLALMGVALVGLVSVVVDGWPAFGADFGGVLALVPAFAVLLVGVAGGAIGVRRVLAYVGAAVAVVAFVSIVDWARPGRGSHLGQFVQRVLDGDAADVVAGKAAGAWATVSDPVGMVAAVVCVAVCAVLVGPDRWRPAALRRLYVSWTGLRRTLLAVVVAAVLGSVLNDSGVVVASAVLAVAGALLLGSLAHDRWAQLPDDPAPVRAPLHRMPAVLVATGGGLLATLLVATVAVPLPAAVAGDVTTGNGTSAMPADQPVVLVGTAGVDWSDVDRVETPTLWSLLRDGAPAGGVTPGASGRNAWCASGGWLALSSGRAPVTGSTTGGRWSCASWGVTPDAAGGATVQHWDQLVALQSRSEFRPRLGALGAGLAAAGTCSTAIGQGAALALAQPDGSLARYRSFEAALADPDDAFACPTTVVDAGSAAVEPVLLDVLGEDAQRDALRAVDRAVARVLRVAPDEATVLVVDTGRAQRGPVALGVGIGDPATGAGFLGSAATRWVGVFRLLDVPVALLTHADASISDDFAGSPVRVGEDRPAAVATTVRQLAELSVRDRALRGTSSPVTNPPLVLGLLVVAAAAVLGPRLARSRPALAERLRRVADAVLLALAALPVGLFLMTTTSWWRYVDPGRNLWLGLAAGTAAVAGVAALAPRRPLTLGPGVVAGVTFVVLTLDAVLGTPLHRGSPQGPAVTLGGRFYGFGNPTYSFYVVAALVTAAIVGWALVQRGRRLLGTAAAAAVCLVALVVDLWPALGADVGGGLVLVPAGLVVVLGVAGVRVTWQRLVVAGVAGVVLVGGIAVLDWLRPAAERTHLGVFVQRVVDGSASETISRKLGYAADTVTSGWIAVLTLAVVVLTVVVLWPRSRVRVPAWDLLERRWPPARPVVVGLLVAAVAGGLVNDYGVRIATVILVAAVPLLGTLGLRAVADDYPAQHDPTAPRPDGHDVHEPA</sequence>
<dbReference type="EMBL" id="BJUA01000014">
    <property type="protein sequence ID" value="GEK18932.1"/>
    <property type="molecule type" value="Genomic_DNA"/>
</dbReference>
<feature type="transmembrane region" description="Helical" evidence="2">
    <location>
        <begin position="1383"/>
        <end position="1401"/>
    </location>
</feature>
<keyword evidence="2" id="KW-0472">Membrane</keyword>
<protein>
    <submittedName>
        <fullName evidence="3">Uncharacterized protein</fullName>
    </submittedName>
</protein>
<dbReference type="Proteomes" id="UP000321386">
    <property type="component" value="Unassembled WGS sequence"/>
</dbReference>
<evidence type="ECO:0000256" key="2">
    <source>
        <dbReference type="SAM" id="Phobius"/>
    </source>
</evidence>
<feature type="transmembrane region" description="Helical" evidence="2">
    <location>
        <begin position="1246"/>
        <end position="1265"/>
    </location>
</feature>
<feature type="transmembrane region" description="Helical" evidence="2">
    <location>
        <begin position="413"/>
        <end position="435"/>
    </location>
</feature>
<feature type="transmembrane region" description="Helical" evidence="2">
    <location>
        <begin position="1174"/>
        <end position="1192"/>
    </location>
</feature>
<keyword evidence="2" id="KW-1133">Transmembrane helix</keyword>
<feature type="compositionally biased region" description="Low complexity" evidence="1">
    <location>
        <begin position="109"/>
        <end position="128"/>
    </location>
</feature>
<feature type="transmembrane region" description="Helical" evidence="2">
    <location>
        <begin position="596"/>
        <end position="616"/>
    </location>
</feature>
<feature type="transmembrane region" description="Helical" evidence="2">
    <location>
        <begin position="1199"/>
        <end position="1218"/>
    </location>
</feature>
<feature type="transmembrane region" description="Helical" evidence="2">
    <location>
        <begin position="713"/>
        <end position="732"/>
    </location>
</feature>
<proteinExistence type="predicted"/>
<feature type="transmembrane region" description="Helical" evidence="2">
    <location>
        <begin position="518"/>
        <end position="537"/>
    </location>
</feature>
<feature type="transmembrane region" description="Helical" evidence="2">
    <location>
        <begin position="1299"/>
        <end position="1317"/>
    </location>
</feature>
<feature type="transmembrane region" description="Helical" evidence="2">
    <location>
        <begin position="375"/>
        <end position="397"/>
    </location>
</feature>
<feature type="transmembrane region" description="Helical" evidence="2">
    <location>
        <begin position="473"/>
        <end position="498"/>
    </location>
</feature>
<keyword evidence="4" id="KW-1185">Reference proteome</keyword>
<feature type="transmembrane region" description="Helical" evidence="2">
    <location>
        <begin position="655"/>
        <end position="672"/>
    </location>
</feature>
<accession>A0A510UW64</accession>
<feature type="transmembrane region" description="Helical" evidence="2">
    <location>
        <begin position="1140"/>
        <end position="1162"/>
    </location>
</feature>
<keyword evidence="2" id="KW-0812">Transmembrane</keyword>
<feature type="compositionally biased region" description="Acidic residues" evidence="1">
    <location>
        <begin position="129"/>
        <end position="145"/>
    </location>
</feature>
<organism evidence="3 4">
    <name type="scientific">Cellulomonas persica</name>
    <dbReference type="NCBI Taxonomy" id="76861"/>
    <lineage>
        <taxon>Bacteria</taxon>
        <taxon>Bacillati</taxon>
        <taxon>Actinomycetota</taxon>
        <taxon>Actinomycetes</taxon>
        <taxon>Micrococcales</taxon>
        <taxon>Cellulomonadaceae</taxon>
        <taxon>Cellulomonas</taxon>
    </lineage>
</organism>